<dbReference type="GO" id="GO:0008168">
    <property type="term" value="F:methyltransferase activity"/>
    <property type="evidence" value="ECO:0007669"/>
    <property type="project" value="UniProtKB-KW"/>
</dbReference>
<dbReference type="CDD" id="cd02440">
    <property type="entry name" value="AdoMet_MTases"/>
    <property type="match status" value="1"/>
</dbReference>
<dbReference type="OrthoDB" id="9811589at2"/>
<dbReference type="PANTHER" id="PTHR43861">
    <property type="entry name" value="TRANS-ACONITATE 2-METHYLTRANSFERASE-RELATED"/>
    <property type="match status" value="1"/>
</dbReference>
<dbReference type="Gene3D" id="2.20.25.110">
    <property type="entry name" value="S-adenosyl-L-methionine-dependent methyltransferases"/>
    <property type="match status" value="1"/>
</dbReference>
<dbReference type="Pfam" id="PF13649">
    <property type="entry name" value="Methyltransf_25"/>
    <property type="match status" value="1"/>
</dbReference>
<organism evidence="3 4">
    <name type="scientific">Agrilactobacillus composti DSM 18527 = JCM 14202</name>
    <dbReference type="NCBI Taxonomy" id="1423734"/>
    <lineage>
        <taxon>Bacteria</taxon>
        <taxon>Bacillati</taxon>
        <taxon>Bacillota</taxon>
        <taxon>Bacilli</taxon>
        <taxon>Lactobacillales</taxon>
        <taxon>Lactobacillaceae</taxon>
        <taxon>Agrilactobacillus</taxon>
    </lineage>
</organism>
<reference evidence="3 4" key="1">
    <citation type="journal article" date="2015" name="Genome Announc.">
        <title>Expanding the biotechnology potential of lactobacilli through comparative genomics of 213 strains and associated genera.</title>
        <authorList>
            <person name="Sun Z."/>
            <person name="Harris H.M."/>
            <person name="McCann A."/>
            <person name="Guo C."/>
            <person name="Argimon S."/>
            <person name="Zhang W."/>
            <person name="Yang X."/>
            <person name="Jeffery I.B."/>
            <person name="Cooney J.C."/>
            <person name="Kagawa T.F."/>
            <person name="Liu W."/>
            <person name="Song Y."/>
            <person name="Salvetti E."/>
            <person name="Wrobel A."/>
            <person name="Rasinkangas P."/>
            <person name="Parkhill J."/>
            <person name="Rea M.C."/>
            <person name="O'Sullivan O."/>
            <person name="Ritari J."/>
            <person name="Douillard F.P."/>
            <person name="Paul Ross R."/>
            <person name="Yang R."/>
            <person name="Briner A.E."/>
            <person name="Felis G.E."/>
            <person name="de Vos W.M."/>
            <person name="Barrangou R."/>
            <person name="Klaenhammer T.R."/>
            <person name="Caufield P.W."/>
            <person name="Cui Y."/>
            <person name="Zhang H."/>
            <person name="O'Toole P.W."/>
        </authorList>
    </citation>
    <scope>NUCLEOTIDE SEQUENCE [LARGE SCALE GENOMIC DNA]</scope>
    <source>
        <strain evidence="3 4">DSM 18527</strain>
    </source>
</reference>
<accession>X0PPQ4</accession>
<dbReference type="RefSeq" id="WP_035452379.1">
    <property type="nucleotide sequence ID" value="NZ_AZGA01000011.1"/>
</dbReference>
<dbReference type="PATRIC" id="fig|1423734.3.peg.829"/>
<dbReference type="AlphaFoldDB" id="X0PPQ4"/>
<comment type="caution">
    <text evidence="3">The sequence shown here is derived from an EMBL/GenBank/DDBJ whole genome shotgun (WGS) entry which is preliminary data.</text>
</comment>
<sequence>MIYTTFARVYDRLMDEQLYDEWQNYVTGFISEPKGTLLELACGSGTLAVKLAQAGFQVTGLDLSEEMLALADAKIQAAHLEIPLIQGDARDMVFDDPFDNITCFDDSICYLPDITAVTAVFQRTFAALKPGGLFLFDAHTPYQIDTVFPGYMYNAKFEDLAFMWTSYVGEVPHSIEHDLTFFAWDESIKGYQVLEETHHERTYPLATYLKALEAAGFVDVEVSSDFGKGPVSEHTTRYFFKCRKAD</sequence>
<dbReference type="eggNOG" id="COG2226">
    <property type="taxonomic scope" value="Bacteria"/>
</dbReference>
<dbReference type="SUPFAM" id="SSF53335">
    <property type="entry name" value="S-adenosyl-L-methionine-dependent methyltransferases"/>
    <property type="match status" value="1"/>
</dbReference>
<keyword evidence="3" id="KW-0489">Methyltransferase</keyword>
<dbReference type="STRING" id="1423734.FC83_GL000820"/>
<evidence type="ECO:0000256" key="1">
    <source>
        <dbReference type="ARBA" id="ARBA00022679"/>
    </source>
</evidence>
<proteinExistence type="predicted"/>
<feature type="domain" description="Methyltransferase" evidence="2">
    <location>
        <begin position="38"/>
        <end position="132"/>
    </location>
</feature>
<dbReference type="EMBL" id="AZGA01000011">
    <property type="protein sequence ID" value="KRM35793.1"/>
    <property type="molecule type" value="Genomic_DNA"/>
</dbReference>
<dbReference type="GO" id="GO:0032259">
    <property type="term" value="P:methylation"/>
    <property type="evidence" value="ECO:0007669"/>
    <property type="project" value="UniProtKB-KW"/>
</dbReference>
<gene>
    <name evidence="3" type="ORF">FC83_GL000820</name>
</gene>
<dbReference type="Proteomes" id="UP000051236">
    <property type="component" value="Unassembled WGS sequence"/>
</dbReference>
<keyword evidence="1 3" id="KW-0808">Transferase</keyword>
<keyword evidence="4" id="KW-1185">Reference proteome</keyword>
<evidence type="ECO:0000313" key="4">
    <source>
        <dbReference type="Proteomes" id="UP000051236"/>
    </source>
</evidence>
<dbReference type="InterPro" id="IPR029063">
    <property type="entry name" value="SAM-dependent_MTases_sf"/>
</dbReference>
<protein>
    <submittedName>
        <fullName evidence="3">UbiE COQ5 methyltransferase family protein</fullName>
    </submittedName>
</protein>
<dbReference type="Gene3D" id="3.40.50.150">
    <property type="entry name" value="Vaccinia Virus protein VP39"/>
    <property type="match status" value="1"/>
</dbReference>
<evidence type="ECO:0000313" key="3">
    <source>
        <dbReference type="EMBL" id="KRM35793.1"/>
    </source>
</evidence>
<evidence type="ECO:0000259" key="2">
    <source>
        <dbReference type="Pfam" id="PF13649"/>
    </source>
</evidence>
<dbReference type="InterPro" id="IPR041698">
    <property type="entry name" value="Methyltransf_25"/>
</dbReference>
<name>X0PPQ4_9LACO</name>